<feature type="signal peptide" evidence="2">
    <location>
        <begin position="1"/>
        <end position="21"/>
    </location>
</feature>
<gene>
    <name evidence="3" type="ORF">OU419_10145</name>
</gene>
<evidence type="ECO:0008006" key="5">
    <source>
        <dbReference type="Google" id="ProtNLM"/>
    </source>
</evidence>
<sequence length="136" mass="14834">MKGRLLALSALLVLGGCVVQPQQPEQPPVQTPPSTHPGTTRPPVKSSSSPITPQPSVPQPTSRRPPQFAPPPGGNGRWDGSLGVYVMQGQKDTYYRQRTYYHWDNGWFWSVGPQGPWTETDSSGVPPGLTRKYSAP</sequence>
<accession>A0ABY7A3A2</accession>
<feature type="region of interest" description="Disordered" evidence="1">
    <location>
        <begin position="114"/>
        <end position="136"/>
    </location>
</feature>
<feature type="chain" id="PRO_5047273333" description="Lipoprotein" evidence="2">
    <location>
        <begin position="22"/>
        <end position="136"/>
    </location>
</feature>
<dbReference type="RefSeq" id="WP_254472038.1">
    <property type="nucleotide sequence ID" value="NZ_CP113432.1"/>
</dbReference>
<proteinExistence type="predicted"/>
<keyword evidence="2" id="KW-0732">Signal</keyword>
<dbReference type="PROSITE" id="PS51257">
    <property type="entry name" value="PROKAR_LIPOPROTEIN"/>
    <property type="match status" value="1"/>
</dbReference>
<dbReference type="Proteomes" id="UP001163624">
    <property type="component" value="Chromosome"/>
</dbReference>
<evidence type="ECO:0000313" key="4">
    <source>
        <dbReference type="Proteomes" id="UP001163624"/>
    </source>
</evidence>
<reference evidence="3" key="1">
    <citation type="submission" date="2022-11" db="EMBL/GenBank/DDBJ databases">
        <title>Pseudomonas triclosanedens sp. nov., a triclosan degrader isolated from activated sludge.</title>
        <authorList>
            <person name="Yin Y."/>
            <person name="Lu Z."/>
        </authorList>
    </citation>
    <scope>NUCLEOTIDE SEQUENCE</scope>
    <source>
        <strain evidence="3">ZM23</strain>
    </source>
</reference>
<evidence type="ECO:0000256" key="2">
    <source>
        <dbReference type="SAM" id="SignalP"/>
    </source>
</evidence>
<organism evidence="3 4">
    <name type="scientific">Pseudomonas triclosanedens</name>
    <dbReference type="NCBI Taxonomy" id="2961893"/>
    <lineage>
        <taxon>Bacteria</taxon>
        <taxon>Pseudomonadati</taxon>
        <taxon>Pseudomonadota</taxon>
        <taxon>Gammaproteobacteria</taxon>
        <taxon>Pseudomonadales</taxon>
        <taxon>Pseudomonadaceae</taxon>
        <taxon>Pseudomonas</taxon>
    </lineage>
</organism>
<evidence type="ECO:0000256" key="1">
    <source>
        <dbReference type="SAM" id="MobiDB-lite"/>
    </source>
</evidence>
<evidence type="ECO:0000313" key="3">
    <source>
        <dbReference type="EMBL" id="WAI51583.1"/>
    </source>
</evidence>
<protein>
    <recommendedName>
        <fullName evidence="5">Lipoprotein</fullName>
    </recommendedName>
</protein>
<name>A0ABY7A3A2_9PSED</name>
<feature type="region of interest" description="Disordered" evidence="1">
    <location>
        <begin position="21"/>
        <end position="81"/>
    </location>
</feature>
<keyword evidence="4" id="KW-1185">Reference proteome</keyword>
<feature type="compositionally biased region" description="Pro residues" evidence="1">
    <location>
        <begin position="24"/>
        <end position="35"/>
    </location>
</feature>
<dbReference type="EMBL" id="CP113432">
    <property type="protein sequence ID" value="WAI51583.1"/>
    <property type="molecule type" value="Genomic_DNA"/>
</dbReference>